<keyword evidence="1 3" id="KW-0808">Transferase</keyword>
<proteinExistence type="predicted"/>
<feature type="domain" description="4'-phosphopantetheinyl transferase" evidence="2">
    <location>
        <begin position="10"/>
        <end position="57"/>
    </location>
</feature>
<evidence type="ECO:0000313" key="4">
    <source>
        <dbReference type="Proteomes" id="UP000305778"/>
    </source>
</evidence>
<dbReference type="SUPFAM" id="SSF56214">
    <property type="entry name" value="4'-phosphopantetheinyl transferase"/>
    <property type="match status" value="1"/>
</dbReference>
<sequence>MSTLPSAEAAGELASVLHSRETAELAVLAPPERRAAFGRCWARKEAYLKGTGAGLAGGTEVTYVGTGVRPAPVEGWTVSDVSVDEGYAAAVALSAPL</sequence>
<reference evidence="3 4" key="1">
    <citation type="submission" date="2019-04" db="EMBL/GenBank/DDBJ databases">
        <title>Streptomyces oryziradicis sp. nov., a novel actinomycete isolated from rhizosphere soil of rice (Oryza sativa L.).</title>
        <authorList>
            <person name="Li C."/>
        </authorList>
    </citation>
    <scope>NUCLEOTIDE SEQUENCE [LARGE SCALE GENOMIC DNA]</scope>
    <source>
        <strain evidence="3 4">NEAU-C40</strain>
    </source>
</reference>
<dbReference type="Gene3D" id="3.90.470.20">
    <property type="entry name" value="4'-phosphopantetheinyl transferase domain"/>
    <property type="match status" value="1"/>
</dbReference>
<gene>
    <name evidence="3" type="ORF">FCI23_07810</name>
</gene>
<dbReference type="RefSeq" id="WP_136722719.1">
    <property type="nucleotide sequence ID" value="NZ_SUMC01000005.1"/>
</dbReference>
<comment type="caution">
    <text evidence="3">The sequence shown here is derived from an EMBL/GenBank/DDBJ whole genome shotgun (WGS) entry which is preliminary data.</text>
</comment>
<keyword evidence="4" id="KW-1185">Reference proteome</keyword>
<dbReference type="Proteomes" id="UP000305778">
    <property type="component" value="Unassembled WGS sequence"/>
</dbReference>
<dbReference type="Pfam" id="PF01648">
    <property type="entry name" value="ACPS"/>
    <property type="match status" value="1"/>
</dbReference>
<organism evidence="3 4">
    <name type="scientific">Actinacidiphila oryziradicis</name>
    <dbReference type="NCBI Taxonomy" id="2571141"/>
    <lineage>
        <taxon>Bacteria</taxon>
        <taxon>Bacillati</taxon>
        <taxon>Actinomycetota</taxon>
        <taxon>Actinomycetes</taxon>
        <taxon>Kitasatosporales</taxon>
        <taxon>Streptomycetaceae</taxon>
        <taxon>Actinacidiphila</taxon>
    </lineage>
</organism>
<dbReference type="InterPro" id="IPR008278">
    <property type="entry name" value="4-PPantetheinyl_Trfase_dom"/>
</dbReference>
<name>A0A4U0SQF1_9ACTN</name>
<dbReference type="AlphaFoldDB" id="A0A4U0SQF1"/>
<evidence type="ECO:0000256" key="1">
    <source>
        <dbReference type="ARBA" id="ARBA00022679"/>
    </source>
</evidence>
<protein>
    <submittedName>
        <fullName evidence="3">4'-phosphopantetheinyl transferase superfamily protein</fullName>
    </submittedName>
</protein>
<dbReference type="InterPro" id="IPR037143">
    <property type="entry name" value="4-PPantetheinyl_Trfase_dom_sf"/>
</dbReference>
<accession>A0A4U0SQF1</accession>
<evidence type="ECO:0000313" key="3">
    <source>
        <dbReference type="EMBL" id="TKA12186.1"/>
    </source>
</evidence>
<dbReference type="EMBL" id="SUMC01000005">
    <property type="protein sequence ID" value="TKA12186.1"/>
    <property type="molecule type" value="Genomic_DNA"/>
</dbReference>
<dbReference type="OrthoDB" id="190168at2"/>
<dbReference type="GO" id="GO:0000287">
    <property type="term" value="F:magnesium ion binding"/>
    <property type="evidence" value="ECO:0007669"/>
    <property type="project" value="InterPro"/>
</dbReference>
<dbReference type="GO" id="GO:0008897">
    <property type="term" value="F:holo-[acyl-carrier-protein] synthase activity"/>
    <property type="evidence" value="ECO:0007669"/>
    <property type="project" value="InterPro"/>
</dbReference>
<evidence type="ECO:0000259" key="2">
    <source>
        <dbReference type="Pfam" id="PF01648"/>
    </source>
</evidence>